<gene>
    <name evidence="1" type="ORF">SSLN_LOCUS8371</name>
</gene>
<evidence type="ECO:0000313" key="2">
    <source>
        <dbReference type="Proteomes" id="UP000275846"/>
    </source>
</evidence>
<reference evidence="3" key="1">
    <citation type="submission" date="2016-06" db="UniProtKB">
        <authorList>
            <consortium name="WormBaseParasite"/>
        </authorList>
    </citation>
    <scope>IDENTIFICATION</scope>
</reference>
<keyword evidence="2" id="KW-1185">Reference proteome</keyword>
<reference evidence="1 2" key="2">
    <citation type="submission" date="2018-11" db="EMBL/GenBank/DDBJ databases">
        <authorList>
            <consortium name="Pathogen Informatics"/>
        </authorList>
    </citation>
    <scope>NUCLEOTIDE SEQUENCE [LARGE SCALE GENOMIC DNA]</scope>
    <source>
        <strain evidence="1 2">NST_G2</strain>
    </source>
</reference>
<dbReference type="AlphaFoldDB" id="A0A183SVX3"/>
<dbReference type="EMBL" id="UYSU01034621">
    <property type="protein sequence ID" value="VDL94756.1"/>
    <property type="molecule type" value="Genomic_DNA"/>
</dbReference>
<protein>
    <submittedName>
        <fullName evidence="3">DNA-directed RNA polymerase</fullName>
    </submittedName>
</protein>
<proteinExistence type="predicted"/>
<evidence type="ECO:0000313" key="3">
    <source>
        <dbReference type="WBParaSite" id="SSLN_0000870101-mRNA-1"/>
    </source>
</evidence>
<evidence type="ECO:0000313" key="1">
    <source>
        <dbReference type="EMBL" id="VDL94756.1"/>
    </source>
</evidence>
<accession>A0A183SVX3</accession>
<name>A0A183SVX3_SCHSO</name>
<dbReference type="WBParaSite" id="SSLN_0000870101-mRNA-1">
    <property type="protein sequence ID" value="SSLN_0000870101-mRNA-1"/>
    <property type="gene ID" value="SSLN_0000870101"/>
</dbReference>
<organism evidence="3">
    <name type="scientific">Schistocephalus solidus</name>
    <name type="common">Tapeworm</name>
    <dbReference type="NCBI Taxonomy" id="70667"/>
    <lineage>
        <taxon>Eukaryota</taxon>
        <taxon>Metazoa</taxon>
        <taxon>Spiralia</taxon>
        <taxon>Lophotrochozoa</taxon>
        <taxon>Platyhelminthes</taxon>
        <taxon>Cestoda</taxon>
        <taxon>Eucestoda</taxon>
        <taxon>Diphyllobothriidea</taxon>
        <taxon>Diphyllobothriidae</taxon>
        <taxon>Schistocephalus</taxon>
    </lineage>
</organism>
<sequence>MSDVFITAITETEKILTDRPLGKNRVDPNKYAEIIPHYLMEDLKSNAGKMRDVMLRTQQRRLVKYVRSLCPSEDHETGYG</sequence>
<dbReference type="Proteomes" id="UP000275846">
    <property type="component" value="Unassembled WGS sequence"/>
</dbReference>